<organism evidence="2 3">
    <name type="scientific">Flavobacterium saliperosum</name>
    <dbReference type="NCBI Taxonomy" id="329186"/>
    <lineage>
        <taxon>Bacteria</taxon>
        <taxon>Pseudomonadati</taxon>
        <taxon>Bacteroidota</taxon>
        <taxon>Flavobacteriia</taxon>
        <taxon>Flavobacteriales</taxon>
        <taxon>Flavobacteriaceae</taxon>
        <taxon>Flavobacterium</taxon>
    </lineage>
</organism>
<dbReference type="Proteomes" id="UP000182124">
    <property type="component" value="Unassembled WGS sequence"/>
</dbReference>
<evidence type="ECO:0000259" key="1">
    <source>
        <dbReference type="Pfam" id="PF00534"/>
    </source>
</evidence>
<dbReference type="Pfam" id="PF00534">
    <property type="entry name" value="Glycos_transf_1"/>
    <property type="match status" value="1"/>
</dbReference>
<sequence length="372" mass="42504">MKLLIVSGAPLIPSSAGWKAYGPYVKEMELWAKYADEMQFCCPVWETDRGLLISEIPFDTLKPIPLREFDIKSVKQGIKAVYAALLNFWIIIKAMRNANHIHLRCPGNIGLLGCLVQILFPNTPKTAKYAGNWDPNAKQPLSYRIQKWILSNTFLTRNMQVLVYGEWEGSSKNIKPFFTASYKESDKHGVVIRKMQETIRFLFVGTLTEGKRPLYAVQLVEQLLHLGYLVHLDLYGEGKERSVLVDYIQNNELRDFILLHGNQPAETVQKAYQESHFLLLPSKSEGWPKVVAEAMFWGCVPVASSVSCVPTMLDKGNRGVVLAMVINEDCAKLKDFIDDNEKYQIVAEKGMQWSRKYTLDYFETEIKALLKR</sequence>
<accession>A0A1G4VPT3</accession>
<name>A0A1G4VPT3_9FLAO</name>
<dbReference type="eggNOG" id="COG0438">
    <property type="taxonomic scope" value="Bacteria"/>
</dbReference>
<reference evidence="2 3" key="1">
    <citation type="submission" date="2016-10" db="EMBL/GenBank/DDBJ databases">
        <authorList>
            <person name="de Groot N.N."/>
        </authorList>
    </citation>
    <scope>NUCLEOTIDE SEQUENCE [LARGE SCALE GENOMIC DNA]</scope>
    <source>
        <strain evidence="2 3">CGMCC 1.3801</strain>
    </source>
</reference>
<feature type="domain" description="Glycosyl transferase family 1" evidence="1">
    <location>
        <begin position="196"/>
        <end position="352"/>
    </location>
</feature>
<dbReference type="GO" id="GO:0016757">
    <property type="term" value="F:glycosyltransferase activity"/>
    <property type="evidence" value="ECO:0007669"/>
    <property type="project" value="InterPro"/>
</dbReference>
<dbReference type="STRING" id="329186.SAMN02927925_01479"/>
<protein>
    <submittedName>
        <fullName evidence="2">Glycosyltransferase involved in cell wall bisynthesis</fullName>
    </submittedName>
</protein>
<evidence type="ECO:0000313" key="2">
    <source>
        <dbReference type="EMBL" id="SCX09966.1"/>
    </source>
</evidence>
<dbReference type="AlphaFoldDB" id="A0A1G4VPT3"/>
<dbReference type="EMBL" id="FMTY01000003">
    <property type="protein sequence ID" value="SCX09966.1"/>
    <property type="molecule type" value="Genomic_DNA"/>
</dbReference>
<dbReference type="PANTHER" id="PTHR12526:SF630">
    <property type="entry name" value="GLYCOSYLTRANSFERASE"/>
    <property type="match status" value="1"/>
</dbReference>
<dbReference type="InterPro" id="IPR001296">
    <property type="entry name" value="Glyco_trans_1"/>
</dbReference>
<dbReference type="CDD" id="cd03801">
    <property type="entry name" value="GT4_PimA-like"/>
    <property type="match status" value="1"/>
</dbReference>
<dbReference type="PANTHER" id="PTHR12526">
    <property type="entry name" value="GLYCOSYLTRANSFERASE"/>
    <property type="match status" value="1"/>
</dbReference>
<dbReference type="Gene3D" id="3.40.50.2000">
    <property type="entry name" value="Glycogen Phosphorylase B"/>
    <property type="match status" value="1"/>
</dbReference>
<gene>
    <name evidence="2" type="ORF">SAMN02927925_01479</name>
</gene>
<dbReference type="SUPFAM" id="SSF53756">
    <property type="entry name" value="UDP-Glycosyltransferase/glycogen phosphorylase"/>
    <property type="match status" value="1"/>
</dbReference>
<keyword evidence="2" id="KW-0808">Transferase</keyword>
<dbReference type="RefSeq" id="WP_035654765.1">
    <property type="nucleotide sequence ID" value="NZ_CBCSBQ010000008.1"/>
</dbReference>
<proteinExistence type="predicted"/>
<evidence type="ECO:0000313" key="3">
    <source>
        <dbReference type="Proteomes" id="UP000182124"/>
    </source>
</evidence>